<keyword evidence="5" id="KW-1185">Reference proteome</keyword>
<feature type="transmembrane region" description="Helical" evidence="3">
    <location>
        <begin position="165"/>
        <end position="187"/>
    </location>
</feature>
<dbReference type="Proteomes" id="UP000700815">
    <property type="component" value="Unassembled WGS sequence"/>
</dbReference>
<evidence type="ECO:0000256" key="2">
    <source>
        <dbReference type="PIRNR" id="PIRNR016661"/>
    </source>
</evidence>
<gene>
    <name evidence="4" type="ORF">KIH79_06590</name>
</gene>
<protein>
    <recommendedName>
        <fullName evidence="2">Biotin transporter</fullName>
    </recommendedName>
</protein>
<evidence type="ECO:0000256" key="1">
    <source>
        <dbReference type="ARBA" id="ARBA00010692"/>
    </source>
</evidence>
<keyword evidence="3" id="KW-1133">Transmembrane helix</keyword>
<feature type="transmembrane region" description="Helical" evidence="3">
    <location>
        <begin position="71"/>
        <end position="88"/>
    </location>
</feature>
<comment type="caution">
    <text evidence="4">The sequence shown here is derived from an EMBL/GenBank/DDBJ whole genome shotgun (WGS) entry which is preliminary data.</text>
</comment>
<evidence type="ECO:0000313" key="4">
    <source>
        <dbReference type="EMBL" id="MBW3092618.1"/>
    </source>
</evidence>
<keyword evidence="3" id="KW-0812">Transmembrane</keyword>
<organism evidence="4 5">
    <name type="scientific">Bifidobacterium miconis</name>
    <dbReference type="NCBI Taxonomy" id="2834435"/>
    <lineage>
        <taxon>Bacteria</taxon>
        <taxon>Bacillati</taxon>
        <taxon>Actinomycetota</taxon>
        <taxon>Actinomycetes</taxon>
        <taxon>Bifidobacteriales</taxon>
        <taxon>Bifidobacteriaceae</taxon>
        <taxon>Bifidobacterium</taxon>
    </lineage>
</organism>
<feature type="transmembrane region" description="Helical" evidence="3">
    <location>
        <begin position="94"/>
        <end position="117"/>
    </location>
</feature>
<comment type="subcellular location">
    <subcellularLocation>
        <location evidence="2">Cell membrane</location>
        <topology evidence="2">Multi-pass membrane protein</topology>
    </subcellularLocation>
</comment>
<dbReference type="EMBL" id="JAHBBH010000015">
    <property type="protein sequence ID" value="MBW3092618.1"/>
    <property type="molecule type" value="Genomic_DNA"/>
</dbReference>
<keyword evidence="2" id="KW-0813">Transport</keyword>
<dbReference type="PANTHER" id="PTHR34295:SF1">
    <property type="entry name" value="BIOTIN TRANSPORTER BIOY"/>
    <property type="match status" value="1"/>
</dbReference>
<dbReference type="PIRSF" id="PIRSF016661">
    <property type="entry name" value="BioY"/>
    <property type="match status" value="1"/>
</dbReference>
<feature type="transmembrane region" description="Helical" evidence="3">
    <location>
        <begin position="199"/>
        <end position="227"/>
    </location>
</feature>
<reference evidence="4 5" key="1">
    <citation type="submission" date="2021-05" db="EMBL/GenBank/DDBJ databases">
        <title>Phylogenetic classification of ten novel species belonging to the genus Bifidobacterium comprising B. colchicus sp. nov., B. abeli sp. nov., B. bicoloris sp. nov., B. guerezis sp. nov., B. rosaliae sp. nov., B. santillanensis sp. nov., B. argentati sp. nov., B. amazzoni sp. nov., B. pluviali sp. nov., and B. pinnaculum sp. nov.</title>
        <authorList>
            <person name="Lugli G.A."/>
            <person name="Ruiz Garcia L."/>
            <person name="Margolles A."/>
            <person name="Ventura M."/>
        </authorList>
    </citation>
    <scope>NUCLEOTIDE SEQUENCE [LARGE SCALE GENOMIC DNA]</scope>
    <source>
        <strain evidence="4 5">82T10</strain>
    </source>
</reference>
<accession>A0ABS6WF00</accession>
<keyword evidence="2 3" id="KW-0472">Membrane</keyword>
<dbReference type="Pfam" id="PF02632">
    <property type="entry name" value="BioY"/>
    <property type="match status" value="1"/>
</dbReference>
<evidence type="ECO:0000256" key="3">
    <source>
        <dbReference type="SAM" id="Phobius"/>
    </source>
</evidence>
<feature type="transmembrane region" description="Helical" evidence="3">
    <location>
        <begin position="47"/>
        <end position="64"/>
    </location>
</feature>
<keyword evidence="2" id="KW-1003">Cell membrane</keyword>
<dbReference type="InterPro" id="IPR003784">
    <property type="entry name" value="BioY"/>
</dbReference>
<name>A0ABS6WF00_9BIFI</name>
<sequence>MMPSITTSAVAGSRARRTVLAVAKPIAFAVLLWLASAAGAVPIPGTPVPITLQTFVVMVAALTMDWRQAGAAVALYLAAGAAGLPVFAGGSSTAALFGPSAGFLLGFLPGVIVTAWLKGASRRTVAAHHAAAGSADIADAADRADLAASVADAAASRPLVFALTFLRYFAAAMVGCVAVVYVFGFAVQAALTGAPLPAIILASMPFIIGDVVKSAVASLTVAAAVALHR</sequence>
<comment type="similarity">
    <text evidence="1 2">Belongs to the BioY family.</text>
</comment>
<dbReference type="PANTHER" id="PTHR34295">
    <property type="entry name" value="BIOTIN TRANSPORTER BIOY"/>
    <property type="match status" value="1"/>
</dbReference>
<proteinExistence type="inferred from homology"/>
<evidence type="ECO:0000313" key="5">
    <source>
        <dbReference type="Proteomes" id="UP000700815"/>
    </source>
</evidence>
<dbReference type="RefSeq" id="WP_219058736.1">
    <property type="nucleotide sequence ID" value="NZ_JAHBBH010000015.1"/>
</dbReference>